<dbReference type="WBParaSite" id="ECPE_0001499201-mRNA-1">
    <property type="protein sequence ID" value="ECPE_0001499201-mRNA-1"/>
    <property type="gene ID" value="ECPE_0001499201"/>
</dbReference>
<name>A0A183B6W7_9TREM</name>
<dbReference type="AlphaFoldDB" id="A0A183B6W7"/>
<proteinExistence type="predicted"/>
<dbReference type="InterPro" id="IPR029063">
    <property type="entry name" value="SAM-dependent_MTases_sf"/>
</dbReference>
<dbReference type="PANTHER" id="PTHR10259:SF11">
    <property type="entry name" value="THIOPURINE S-METHYLTRANSFERASE"/>
    <property type="match status" value="1"/>
</dbReference>
<dbReference type="EMBL" id="UZAN01059035">
    <property type="protein sequence ID" value="VDP92224.1"/>
    <property type="molecule type" value="Genomic_DNA"/>
</dbReference>
<keyword evidence="2" id="KW-0808">Transferase</keyword>
<keyword evidence="3" id="KW-0949">S-adenosyl-L-methionine</keyword>
<evidence type="ECO:0000256" key="1">
    <source>
        <dbReference type="ARBA" id="ARBA00022603"/>
    </source>
</evidence>
<dbReference type="OrthoDB" id="276151at2759"/>
<dbReference type="InterPro" id="IPR008854">
    <property type="entry name" value="TPMT"/>
</dbReference>
<dbReference type="Gene3D" id="3.40.50.150">
    <property type="entry name" value="Vaccinia Virus protein VP39"/>
    <property type="match status" value="1"/>
</dbReference>
<evidence type="ECO:0000256" key="2">
    <source>
        <dbReference type="ARBA" id="ARBA00022679"/>
    </source>
</evidence>
<sequence length="178" mass="20244">MCDVKYWDDFCPPDLAIRRMFVPLCGKSLDLRWMYKSKGCTVVGCDLAESAIIAFSKEHPDLELKKTATALANGEVVTVYQTADQRLRLYVCDLFVMDLVNEAPFNLIWDRGSFIAIAPSLRTKYIDLLCKLSTPDVRWLQESLNYPPELHRGPPCTVSPEEFDALFGKYNVSAGFYE</sequence>
<dbReference type="SUPFAM" id="SSF53335">
    <property type="entry name" value="S-adenosyl-L-methionine-dependent methyltransferases"/>
    <property type="match status" value="1"/>
</dbReference>
<keyword evidence="5" id="KW-1185">Reference proteome</keyword>
<evidence type="ECO:0000313" key="4">
    <source>
        <dbReference type="EMBL" id="VDP92224.1"/>
    </source>
</evidence>
<accession>A0A183B6W7</accession>
<dbReference type="GO" id="GO:0008119">
    <property type="term" value="F:thiopurine S-methyltransferase activity"/>
    <property type="evidence" value="ECO:0007669"/>
    <property type="project" value="TreeGrafter"/>
</dbReference>
<evidence type="ECO:0000313" key="6">
    <source>
        <dbReference type="WBParaSite" id="ECPE_0001499201-mRNA-1"/>
    </source>
</evidence>
<reference evidence="4 5" key="2">
    <citation type="submission" date="2018-11" db="EMBL/GenBank/DDBJ databases">
        <authorList>
            <consortium name="Pathogen Informatics"/>
        </authorList>
    </citation>
    <scope>NUCLEOTIDE SEQUENCE [LARGE SCALE GENOMIC DNA]</scope>
    <source>
        <strain evidence="4 5">Egypt</strain>
    </source>
</reference>
<dbReference type="PROSITE" id="PS51585">
    <property type="entry name" value="SAM_MT_TPMT"/>
    <property type="match status" value="1"/>
</dbReference>
<organism evidence="6">
    <name type="scientific">Echinostoma caproni</name>
    <dbReference type="NCBI Taxonomy" id="27848"/>
    <lineage>
        <taxon>Eukaryota</taxon>
        <taxon>Metazoa</taxon>
        <taxon>Spiralia</taxon>
        <taxon>Lophotrochozoa</taxon>
        <taxon>Platyhelminthes</taxon>
        <taxon>Trematoda</taxon>
        <taxon>Digenea</taxon>
        <taxon>Plagiorchiida</taxon>
        <taxon>Echinostomata</taxon>
        <taxon>Echinostomatoidea</taxon>
        <taxon>Echinostomatidae</taxon>
        <taxon>Echinostoma</taxon>
    </lineage>
</organism>
<keyword evidence="1" id="KW-0489">Methyltransferase</keyword>
<dbReference type="GO" id="GO:0032259">
    <property type="term" value="P:methylation"/>
    <property type="evidence" value="ECO:0007669"/>
    <property type="project" value="UniProtKB-KW"/>
</dbReference>
<dbReference type="PANTHER" id="PTHR10259">
    <property type="entry name" value="THIOPURINE S-METHYLTRANSFERASE"/>
    <property type="match status" value="1"/>
</dbReference>
<protein>
    <submittedName>
        <fullName evidence="6">Thiopurine S-methyltransferase</fullName>
    </submittedName>
</protein>
<dbReference type="Pfam" id="PF05724">
    <property type="entry name" value="TPMT"/>
    <property type="match status" value="1"/>
</dbReference>
<reference evidence="6" key="1">
    <citation type="submission" date="2016-06" db="UniProtKB">
        <authorList>
            <consortium name="WormBaseParasite"/>
        </authorList>
    </citation>
    <scope>IDENTIFICATION</scope>
</reference>
<evidence type="ECO:0000256" key="3">
    <source>
        <dbReference type="ARBA" id="ARBA00022691"/>
    </source>
</evidence>
<gene>
    <name evidence="4" type="ORF">ECPE_LOCUS14952</name>
</gene>
<dbReference type="Proteomes" id="UP000272942">
    <property type="component" value="Unassembled WGS sequence"/>
</dbReference>
<evidence type="ECO:0000313" key="5">
    <source>
        <dbReference type="Proteomes" id="UP000272942"/>
    </source>
</evidence>